<feature type="compositionally biased region" description="Polar residues" evidence="1">
    <location>
        <begin position="1"/>
        <end position="15"/>
    </location>
</feature>
<keyword evidence="3" id="KW-1185">Reference proteome</keyword>
<accession>A0ABY5PLG9</accession>
<gene>
    <name evidence="2" type="ORF">LRS13_08425</name>
</gene>
<feature type="region of interest" description="Disordered" evidence="1">
    <location>
        <begin position="45"/>
        <end position="92"/>
    </location>
</feature>
<feature type="region of interest" description="Disordered" evidence="1">
    <location>
        <begin position="1"/>
        <end position="23"/>
    </location>
</feature>
<name>A0ABY5PLG9_9ACTN</name>
<evidence type="ECO:0000313" key="2">
    <source>
        <dbReference type="EMBL" id="UUY05529.1"/>
    </source>
</evidence>
<sequence>MRIAQPNSAATSHGTPASIFTAEREDTTTWSLNAETPRWWWISSPVSASRRRRPPLSSVPAAFAAAPGSHNAARPSRHGPQRPHAGTNASTT</sequence>
<protein>
    <submittedName>
        <fullName evidence="2">Uncharacterized protein</fullName>
    </submittedName>
</protein>
<organism evidence="2 3">
    <name type="scientific">Svornostia abyssi</name>
    <dbReference type="NCBI Taxonomy" id="2898438"/>
    <lineage>
        <taxon>Bacteria</taxon>
        <taxon>Bacillati</taxon>
        <taxon>Actinomycetota</taxon>
        <taxon>Thermoleophilia</taxon>
        <taxon>Solirubrobacterales</taxon>
        <taxon>Baekduiaceae</taxon>
        <taxon>Svornostia</taxon>
    </lineage>
</organism>
<evidence type="ECO:0000313" key="3">
    <source>
        <dbReference type="Proteomes" id="UP001058860"/>
    </source>
</evidence>
<evidence type="ECO:0000256" key="1">
    <source>
        <dbReference type="SAM" id="MobiDB-lite"/>
    </source>
</evidence>
<reference evidence="3" key="1">
    <citation type="submission" date="2021-11" db="EMBL/GenBank/DDBJ databases">
        <title>Cultivation dependent microbiological survey of springs from the worlds oldest radium mine currently devoted to the extraction of radon-saturated water.</title>
        <authorList>
            <person name="Kapinusova G."/>
            <person name="Smrhova T."/>
            <person name="Strejcek M."/>
            <person name="Suman J."/>
            <person name="Jani K."/>
            <person name="Pajer P."/>
            <person name="Uhlik O."/>
        </authorList>
    </citation>
    <scope>NUCLEOTIDE SEQUENCE [LARGE SCALE GENOMIC DNA]</scope>
    <source>
        <strain evidence="3">J379</strain>
    </source>
</reference>
<proteinExistence type="predicted"/>
<dbReference type="Proteomes" id="UP001058860">
    <property type="component" value="Chromosome"/>
</dbReference>
<dbReference type="EMBL" id="CP088295">
    <property type="protein sequence ID" value="UUY05529.1"/>
    <property type="molecule type" value="Genomic_DNA"/>
</dbReference>